<evidence type="ECO:0000313" key="5">
    <source>
        <dbReference type="Proteomes" id="UP001472677"/>
    </source>
</evidence>
<evidence type="ECO:0000256" key="1">
    <source>
        <dbReference type="ARBA" id="ARBA00005582"/>
    </source>
</evidence>
<dbReference type="Pfam" id="PF18290">
    <property type="entry name" value="Nudix_hydro"/>
    <property type="match status" value="2"/>
</dbReference>
<reference evidence="4 5" key="1">
    <citation type="journal article" date="2024" name="G3 (Bethesda)">
        <title>Genome assembly of Hibiscus sabdariffa L. provides insights into metabolisms of medicinal natural products.</title>
        <authorList>
            <person name="Kim T."/>
        </authorList>
    </citation>
    <scope>NUCLEOTIDE SEQUENCE [LARGE SCALE GENOMIC DNA]</scope>
    <source>
        <strain evidence="4">TK-2024</strain>
        <tissue evidence="4">Old leaves</tissue>
    </source>
</reference>
<dbReference type="InterPro" id="IPR015797">
    <property type="entry name" value="NUDIX_hydrolase-like_dom_sf"/>
</dbReference>
<proteinExistence type="inferred from homology"/>
<protein>
    <recommendedName>
        <fullName evidence="3">Nudix hydrolase domain-containing protein</fullName>
    </recommendedName>
</protein>
<dbReference type="Proteomes" id="UP001472677">
    <property type="component" value="Unassembled WGS sequence"/>
</dbReference>
<organism evidence="4 5">
    <name type="scientific">Hibiscus sabdariffa</name>
    <name type="common">roselle</name>
    <dbReference type="NCBI Taxonomy" id="183260"/>
    <lineage>
        <taxon>Eukaryota</taxon>
        <taxon>Viridiplantae</taxon>
        <taxon>Streptophyta</taxon>
        <taxon>Embryophyta</taxon>
        <taxon>Tracheophyta</taxon>
        <taxon>Spermatophyta</taxon>
        <taxon>Magnoliopsida</taxon>
        <taxon>eudicotyledons</taxon>
        <taxon>Gunneridae</taxon>
        <taxon>Pentapetalae</taxon>
        <taxon>rosids</taxon>
        <taxon>malvids</taxon>
        <taxon>Malvales</taxon>
        <taxon>Malvaceae</taxon>
        <taxon>Malvoideae</taxon>
        <taxon>Hibiscus</taxon>
    </lineage>
</organism>
<dbReference type="Gene3D" id="3.40.630.30">
    <property type="match status" value="2"/>
</dbReference>
<dbReference type="Pfam" id="PF00293">
    <property type="entry name" value="NUDIX"/>
    <property type="match status" value="1"/>
</dbReference>
<gene>
    <name evidence="4" type="ORF">V6N12_003632</name>
</gene>
<name>A0ABR2B2U8_9ROSI</name>
<evidence type="ECO:0000313" key="4">
    <source>
        <dbReference type="EMBL" id="KAK8501016.1"/>
    </source>
</evidence>
<dbReference type="PRINTS" id="PR01356">
    <property type="entry name" value="GFGPROTEIN"/>
</dbReference>
<evidence type="ECO:0000259" key="3">
    <source>
        <dbReference type="PROSITE" id="PS51462"/>
    </source>
</evidence>
<dbReference type="Gene3D" id="3.90.79.10">
    <property type="entry name" value="Nucleoside Triphosphate Pyrophosphohydrolase"/>
    <property type="match status" value="1"/>
</dbReference>
<dbReference type="CDD" id="cd04670">
    <property type="entry name" value="NUDIX_ASFGF2_Nudt6"/>
    <property type="match status" value="1"/>
</dbReference>
<comment type="caution">
    <text evidence="4">The sequence shown here is derived from an EMBL/GenBank/DDBJ whole genome shotgun (WGS) entry which is preliminary data.</text>
</comment>
<dbReference type="InterPro" id="IPR003293">
    <property type="entry name" value="Nudix_hydrolase6-like"/>
</dbReference>
<accession>A0ABR2B2U8</accession>
<feature type="domain" description="Nudix hydrolase" evidence="3">
    <location>
        <begin position="161"/>
        <end position="293"/>
    </location>
</feature>
<dbReference type="InterPro" id="IPR040618">
    <property type="entry name" value="Pre-Nudix"/>
</dbReference>
<dbReference type="InterPro" id="IPR000086">
    <property type="entry name" value="NUDIX_hydrolase_dom"/>
</dbReference>
<dbReference type="PROSITE" id="PS51462">
    <property type="entry name" value="NUDIX"/>
    <property type="match status" value="1"/>
</dbReference>
<dbReference type="SUPFAM" id="SSF55811">
    <property type="entry name" value="Nudix"/>
    <property type="match status" value="1"/>
</dbReference>
<dbReference type="PANTHER" id="PTHR13994:SF29">
    <property type="entry name" value="NUDIX HYDROLASE 2"/>
    <property type="match status" value="1"/>
</dbReference>
<evidence type="ECO:0000256" key="2">
    <source>
        <dbReference type="ARBA" id="ARBA00022801"/>
    </source>
</evidence>
<keyword evidence="2" id="KW-0378">Hydrolase</keyword>
<sequence length="557" mass="62885">MPTTISNEYDPALSLKNNNIPPWPPALETALRSINFCRQSGGETAMSASLNSTPTRLNENEEQGILDFKLLNAVNDRYGGVIVEVTQPMDSDLFASLLRASIVRWRHQGKRGVWIKLPIQHVNLVEAAVEEGCWYHHAEPNYLMLVYWIPQGPQTLPANASHRVSIGAFVMNEKREVLVVQENIGRFRGTGVWKFPTGVVNEGEDLCAAAVREVKEETAVDTKFVQVLAFRQSHKVLFEKSDIFFLCLLEPLSSEIQKQESEIEAAKWMPFEEYAAQPFVQKHELFKCSVDIFLATKDGNYSGFSPLPTSTAFSDEKNYMYFNTCDLNGQQSGSETAMSASLNAVNHMYGGVSVEVTQPMDSALFASLLRALIALWRHQGKRGVWIKLPIQHVNLVEAAVEEGFWYHHSVPNYLMLVYCIPLVPHTLPAKCLASSQHWGFCNERKKTGSSGSREHWTISRERCVEVPYGSSERAAVREVKDETARMPFEEYAAQSFVQKQELFKCIVNICLAKKYGNYSGFSPMPTSAPQWLLKFYGTCRIHKTKFFDSEHVTATIE</sequence>
<keyword evidence="5" id="KW-1185">Reference proteome</keyword>
<comment type="similarity">
    <text evidence="1">Belongs to the Nudix hydrolase family.</text>
</comment>
<dbReference type="PANTHER" id="PTHR13994">
    <property type="entry name" value="NUDIX HYDROLASE RELATED"/>
    <property type="match status" value="1"/>
</dbReference>
<dbReference type="EMBL" id="JBBPBM010000199">
    <property type="protein sequence ID" value="KAK8501016.1"/>
    <property type="molecule type" value="Genomic_DNA"/>
</dbReference>